<dbReference type="SMART" id="SM00421">
    <property type="entry name" value="HTH_LUXR"/>
    <property type="match status" value="1"/>
</dbReference>
<reference evidence="8" key="1">
    <citation type="submission" date="2020-11" db="EMBL/GenBank/DDBJ databases">
        <title>Sequencing the genomes of 1000 actinobacteria strains.</title>
        <authorList>
            <person name="Klenk H.-P."/>
        </authorList>
    </citation>
    <scope>NUCLEOTIDE SEQUENCE</scope>
    <source>
        <strain evidence="8">DSM 45356</strain>
    </source>
</reference>
<dbReference type="GO" id="GO:0000160">
    <property type="term" value="P:phosphorelay signal transduction system"/>
    <property type="evidence" value="ECO:0007669"/>
    <property type="project" value="InterPro"/>
</dbReference>
<dbReference type="InterPro" id="IPR011006">
    <property type="entry name" value="CheY-like_superfamily"/>
</dbReference>
<evidence type="ECO:0000259" key="6">
    <source>
        <dbReference type="PROSITE" id="PS50043"/>
    </source>
</evidence>
<evidence type="ECO:0000256" key="4">
    <source>
        <dbReference type="ARBA" id="ARBA00023163"/>
    </source>
</evidence>
<dbReference type="Pfam" id="PF00072">
    <property type="entry name" value="Response_reg"/>
    <property type="match status" value="1"/>
</dbReference>
<dbReference type="Proteomes" id="UP000622552">
    <property type="component" value="Unassembled WGS sequence"/>
</dbReference>
<dbReference type="Gene3D" id="3.40.50.2300">
    <property type="match status" value="1"/>
</dbReference>
<dbReference type="CDD" id="cd06170">
    <property type="entry name" value="LuxR_C_like"/>
    <property type="match status" value="1"/>
</dbReference>
<organism evidence="8 9">
    <name type="scientific">Longispora fulva</name>
    <dbReference type="NCBI Taxonomy" id="619741"/>
    <lineage>
        <taxon>Bacteria</taxon>
        <taxon>Bacillati</taxon>
        <taxon>Actinomycetota</taxon>
        <taxon>Actinomycetes</taxon>
        <taxon>Micromonosporales</taxon>
        <taxon>Micromonosporaceae</taxon>
        <taxon>Longispora</taxon>
    </lineage>
</organism>
<dbReference type="SMART" id="SM00448">
    <property type="entry name" value="REC"/>
    <property type="match status" value="1"/>
</dbReference>
<dbReference type="CDD" id="cd17535">
    <property type="entry name" value="REC_NarL-like"/>
    <property type="match status" value="1"/>
</dbReference>
<feature type="domain" description="Response regulatory" evidence="7">
    <location>
        <begin position="3"/>
        <end position="122"/>
    </location>
</feature>
<keyword evidence="3 8" id="KW-0238">DNA-binding</keyword>
<protein>
    <submittedName>
        <fullName evidence="8">DNA-binding NarL/FixJ family response regulator</fullName>
    </submittedName>
</protein>
<evidence type="ECO:0000256" key="5">
    <source>
        <dbReference type="PROSITE-ProRule" id="PRU00169"/>
    </source>
</evidence>
<dbReference type="GO" id="GO:0003677">
    <property type="term" value="F:DNA binding"/>
    <property type="evidence" value="ECO:0007669"/>
    <property type="project" value="UniProtKB-KW"/>
</dbReference>
<feature type="domain" description="HTH luxR-type" evidence="6">
    <location>
        <begin position="149"/>
        <end position="214"/>
    </location>
</feature>
<gene>
    <name evidence="8" type="ORF">IW245_003990</name>
</gene>
<dbReference type="PANTHER" id="PTHR43214">
    <property type="entry name" value="TWO-COMPONENT RESPONSE REGULATOR"/>
    <property type="match status" value="1"/>
</dbReference>
<dbReference type="InterPro" id="IPR001789">
    <property type="entry name" value="Sig_transdc_resp-reg_receiver"/>
</dbReference>
<dbReference type="PROSITE" id="PS50043">
    <property type="entry name" value="HTH_LUXR_2"/>
    <property type="match status" value="1"/>
</dbReference>
<dbReference type="GO" id="GO:0006355">
    <property type="term" value="P:regulation of DNA-templated transcription"/>
    <property type="evidence" value="ECO:0007669"/>
    <property type="project" value="InterPro"/>
</dbReference>
<dbReference type="PROSITE" id="PS50110">
    <property type="entry name" value="RESPONSE_REGULATORY"/>
    <property type="match status" value="1"/>
</dbReference>
<keyword evidence="4" id="KW-0804">Transcription</keyword>
<accession>A0A8J7KLC2</accession>
<dbReference type="PANTHER" id="PTHR43214:SF24">
    <property type="entry name" value="TRANSCRIPTIONAL REGULATORY PROTEIN NARL-RELATED"/>
    <property type="match status" value="1"/>
</dbReference>
<sequence>MTRVLIVDDEVLIRAGLAALLRAAPGLEVVGEAADGEEAVRLAADLEPDVILMDIQMPGLNGVAATERVLARSRSAAQPRVLILTTFDLDEYVFAALRAGASGFLLKDTPPERLLAAIGIVGSGDMLFAPSVTCRLIEAYTRRPDRVPPAPALDGLTSREVEVLGLVGRGLSNAEIAERLVVSEATVKTHLNRTMTKLGVSSRAQTVVLAYESGLVTPRG</sequence>
<evidence type="ECO:0000256" key="1">
    <source>
        <dbReference type="ARBA" id="ARBA00022553"/>
    </source>
</evidence>
<keyword evidence="9" id="KW-1185">Reference proteome</keyword>
<dbReference type="EMBL" id="JADOUF010000001">
    <property type="protein sequence ID" value="MBG6137796.1"/>
    <property type="molecule type" value="Genomic_DNA"/>
</dbReference>
<dbReference type="SUPFAM" id="SSF46894">
    <property type="entry name" value="C-terminal effector domain of the bipartite response regulators"/>
    <property type="match status" value="1"/>
</dbReference>
<keyword evidence="1 5" id="KW-0597">Phosphoprotein</keyword>
<dbReference type="Pfam" id="PF00196">
    <property type="entry name" value="GerE"/>
    <property type="match status" value="1"/>
</dbReference>
<dbReference type="InterPro" id="IPR000792">
    <property type="entry name" value="Tscrpt_reg_LuxR_C"/>
</dbReference>
<comment type="caution">
    <text evidence="8">The sequence shown here is derived from an EMBL/GenBank/DDBJ whole genome shotgun (WGS) entry which is preliminary data.</text>
</comment>
<dbReference type="SUPFAM" id="SSF52172">
    <property type="entry name" value="CheY-like"/>
    <property type="match status" value="1"/>
</dbReference>
<name>A0A8J7KLC2_9ACTN</name>
<keyword evidence="2" id="KW-0805">Transcription regulation</keyword>
<dbReference type="InterPro" id="IPR016032">
    <property type="entry name" value="Sig_transdc_resp-reg_C-effctor"/>
</dbReference>
<dbReference type="AlphaFoldDB" id="A0A8J7KLC2"/>
<dbReference type="InterPro" id="IPR039420">
    <property type="entry name" value="WalR-like"/>
</dbReference>
<dbReference type="PRINTS" id="PR00038">
    <property type="entry name" value="HTHLUXR"/>
</dbReference>
<evidence type="ECO:0000313" key="8">
    <source>
        <dbReference type="EMBL" id="MBG6137796.1"/>
    </source>
</evidence>
<evidence type="ECO:0000313" key="9">
    <source>
        <dbReference type="Proteomes" id="UP000622552"/>
    </source>
</evidence>
<dbReference type="InterPro" id="IPR058245">
    <property type="entry name" value="NreC/VraR/RcsB-like_REC"/>
</dbReference>
<evidence type="ECO:0000256" key="3">
    <source>
        <dbReference type="ARBA" id="ARBA00023125"/>
    </source>
</evidence>
<proteinExistence type="predicted"/>
<dbReference type="RefSeq" id="WP_197004618.1">
    <property type="nucleotide sequence ID" value="NZ_BONS01000024.1"/>
</dbReference>
<dbReference type="PROSITE" id="PS00622">
    <property type="entry name" value="HTH_LUXR_1"/>
    <property type="match status" value="1"/>
</dbReference>
<evidence type="ECO:0000256" key="2">
    <source>
        <dbReference type="ARBA" id="ARBA00023015"/>
    </source>
</evidence>
<evidence type="ECO:0000259" key="7">
    <source>
        <dbReference type="PROSITE" id="PS50110"/>
    </source>
</evidence>
<feature type="modified residue" description="4-aspartylphosphate" evidence="5">
    <location>
        <position position="54"/>
    </location>
</feature>